<evidence type="ECO:0000313" key="2">
    <source>
        <dbReference type="EMBL" id="GFE48831.1"/>
    </source>
</evidence>
<feature type="chain" id="PRO_5024803410" description="Lipoprotein" evidence="1">
    <location>
        <begin position="22"/>
        <end position="174"/>
    </location>
</feature>
<dbReference type="OrthoDB" id="7858957at2"/>
<comment type="caution">
    <text evidence="2">The sequence shown here is derived from an EMBL/GenBank/DDBJ whole genome shotgun (WGS) entry which is preliminary data.</text>
</comment>
<reference evidence="2 3" key="1">
    <citation type="submission" date="2019-12" db="EMBL/GenBank/DDBJ databases">
        <title>Roseobacter cerasinus sp. nov., isolated from seawater around aquaculture.</title>
        <authorList>
            <person name="Muramatsu S."/>
            <person name="Takabe Y."/>
            <person name="Mori K."/>
            <person name="Takaichi S."/>
            <person name="Hanada S."/>
        </authorList>
    </citation>
    <scope>NUCLEOTIDE SEQUENCE [LARGE SCALE GENOMIC DNA]</scope>
    <source>
        <strain evidence="2 3">AI77</strain>
    </source>
</reference>
<evidence type="ECO:0000313" key="3">
    <source>
        <dbReference type="Proteomes" id="UP000436522"/>
    </source>
</evidence>
<dbReference type="RefSeq" id="WP_159974686.1">
    <property type="nucleotide sequence ID" value="NZ_BLIV01000001.1"/>
</dbReference>
<sequence length="174" mass="19169">MRGLPATLCVAMLLTLSACTAQGVSSDTAELRNMWRSNLVPKSTPYQMVRTFDRVCTNGPRDDATLRSAGYVPLTERAPGARAYVIDNRYPAVAVSDRMCLVLAESRTGQTANFNDYVAKTFPRARAIDPKPLGRDIEQAWQVPTTPPAIIATERTVSVGWYRYALILFQPEAG</sequence>
<dbReference type="Proteomes" id="UP000436522">
    <property type="component" value="Unassembled WGS sequence"/>
</dbReference>
<accession>A0A640VP15</accession>
<dbReference type="AlphaFoldDB" id="A0A640VP15"/>
<proteinExistence type="predicted"/>
<evidence type="ECO:0000256" key="1">
    <source>
        <dbReference type="SAM" id="SignalP"/>
    </source>
</evidence>
<dbReference type="PROSITE" id="PS51257">
    <property type="entry name" value="PROKAR_LIPOPROTEIN"/>
    <property type="match status" value="1"/>
</dbReference>
<keyword evidence="3" id="KW-1185">Reference proteome</keyword>
<dbReference type="EMBL" id="BLIV01000001">
    <property type="protein sequence ID" value="GFE48831.1"/>
    <property type="molecule type" value="Genomic_DNA"/>
</dbReference>
<keyword evidence="1" id="KW-0732">Signal</keyword>
<gene>
    <name evidence="2" type="ORF">So717_05840</name>
</gene>
<feature type="signal peptide" evidence="1">
    <location>
        <begin position="1"/>
        <end position="21"/>
    </location>
</feature>
<name>A0A640VP15_9RHOB</name>
<organism evidence="2 3">
    <name type="scientific">Roseobacter cerasinus</name>
    <dbReference type="NCBI Taxonomy" id="2602289"/>
    <lineage>
        <taxon>Bacteria</taxon>
        <taxon>Pseudomonadati</taxon>
        <taxon>Pseudomonadota</taxon>
        <taxon>Alphaproteobacteria</taxon>
        <taxon>Rhodobacterales</taxon>
        <taxon>Roseobacteraceae</taxon>
        <taxon>Roseobacter</taxon>
    </lineage>
</organism>
<evidence type="ECO:0008006" key="4">
    <source>
        <dbReference type="Google" id="ProtNLM"/>
    </source>
</evidence>
<protein>
    <recommendedName>
        <fullName evidence="4">Lipoprotein</fullName>
    </recommendedName>
</protein>